<proteinExistence type="predicted"/>
<feature type="region of interest" description="Disordered" evidence="1">
    <location>
        <begin position="1"/>
        <end position="110"/>
    </location>
</feature>
<feature type="compositionally biased region" description="Acidic residues" evidence="1">
    <location>
        <begin position="399"/>
        <end position="408"/>
    </location>
</feature>
<dbReference type="GO" id="GO:0071253">
    <property type="term" value="F:connexin binding"/>
    <property type="evidence" value="ECO:0007669"/>
    <property type="project" value="InterPro"/>
</dbReference>
<accession>A0AAV6FW04</accession>
<feature type="domain" description="Consortin N-terminal" evidence="2">
    <location>
        <begin position="149"/>
        <end position="199"/>
    </location>
</feature>
<comment type="caution">
    <text evidence="3">The sequence shown here is derived from an EMBL/GenBank/DDBJ whole genome shotgun (WGS) entry which is preliminary data.</text>
</comment>
<keyword evidence="4" id="KW-1185">Reference proteome</keyword>
<evidence type="ECO:0000259" key="2">
    <source>
        <dbReference type="Pfam" id="PF22883"/>
    </source>
</evidence>
<feature type="compositionally biased region" description="Low complexity" evidence="1">
    <location>
        <begin position="378"/>
        <end position="392"/>
    </location>
</feature>
<dbReference type="EMBL" id="JADWDJ010000019">
    <property type="protein sequence ID" value="KAG5265437.1"/>
    <property type="molecule type" value="Genomic_DNA"/>
</dbReference>
<dbReference type="PANTHER" id="PTHR28581:SF1">
    <property type="entry name" value="CONSORTIN"/>
    <property type="match status" value="1"/>
</dbReference>
<name>A0AAV6FW04_9TELE</name>
<reference evidence="3" key="1">
    <citation type="submission" date="2020-10" db="EMBL/GenBank/DDBJ databases">
        <title>Chromosome-scale genome assembly of the Allis shad, Alosa alosa.</title>
        <authorList>
            <person name="Margot Z."/>
            <person name="Christophe K."/>
            <person name="Cabau C."/>
            <person name="Louis A."/>
            <person name="Berthelot C."/>
            <person name="Parey E."/>
            <person name="Roest Crollius H."/>
            <person name="Montfort J."/>
            <person name="Robinson-Rechavi M."/>
            <person name="Bucao C."/>
            <person name="Bouchez O."/>
            <person name="Gislard M."/>
            <person name="Lluch J."/>
            <person name="Milhes M."/>
            <person name="Lampietro C."/>
            <person name="Lopez Roques C."/>
            <person name="Donnadieu C."/>
            <person name="Braasch I."/>
            <person name="Desvignes T."/>
            <person name="Postlethwait J."/>
            <person name="Bobe J."/>
            <person name="Guiguen Y."/>
        </authorList>
    </citation>
    <scope>NUCLEOTIDE SEQUENCE</scope>
    <source>
        <strain evidence="3">M-15738</strain>
        <tissue evidence="3">Blood</tissue>
    </source>
</reference>
<dbReference type="GO" id="GO:0030133">
    <property type="term" value="C:transport vesicle"/>
    <property type="evidence" value="ECO:0007669"/>
    <property type="project" value="TreeGrafter"/>
</dbReference>
<dbReference type="Pfam" id="PF22883">
    <property type="entry name" value="Consortin_N"/>
    <property type="match status" value="1"/>
</dbReference>
<feature type="compositionally biased region" description="Low complexity" evidence="1">
    <location>
        <begin position="427"/>
        <end position="437"/>
    </location>
</feature>
<dbReference type="Proteomes" id="UP000823561">
    <property type="component" value="Chromosome 19"/>
</dbReference>
<feature type="compositionally biased region" description="Low complexity" evidence="1">
    <location>
        <begin position="411"/>
        <end position="420"/>
    </location>
</feature>
<dbReference type="PANTHER" id="PTHR28581">
    <property type="entry name" value="CONSORTIN"/>
    <property type="match status" value="1"/>
</dbReference>
<dbReference type="GO" id="GO:0005802">
    <property type="term" value="C:trans-Golgi network"/>
    <property type="evidence" value="ECO:0007669"/>
    <property type="project" value="InterPro"/>
</dbReference>
<feature type="compositionally biased region" description="Polar residues" evidence="1">
    <location>
        <begin position="297"/>
        <end position="311"/>
    </location>
</feature>
<feature type="compositionally biased region" description="Polar residues" evidence="1">
    <location>
        <begin position="67"/>
        <end position="79"/>
    </location>
</feature>
<sequence>MDEGQAQGEEPVRRGQGGADLLRNRGDHPVSVSVPASGLHSPDENQNQLMEEGEEVVLGDRTGGGANCSNSRTPSTTTAAVRKRRRGQIRDSSSCSPTGVEELVSSPEECPQVGSVEVHAEEGDALRPTGGGLPGFSPAPALDLGEPCDNALLPHRLHQIAEALVHEEDYERAIRFIQLERLYHERLLANLASLQEQWECRWRCAGGSEGPTADRTPIDPDQLDRLSHICRTHRQPSLRAQQCEVADKVQKNSVICRRSRAEEEEEERLSTRRLPCDTGSAADSARVTMEKERETSPQHTDSTDGQQMAAESSQSPQPSPHPPTETLTGSAGLSDRPPSNDCAAEGGPGAELSAAAAAEAASAGETPRDGKPAEDFPEAPAAAAAATDASRSPSREGPGEEEEEEEEERQALALSPQQQQHPPPHTQPSLSQHMEPA</sequence>
<protein>
    <recommendedName>
        <fullName evidence="2">Consortin N-terminal domain-containing protein</fullName>
    </recommendedName>
</protein>
<dbReference type="AlphaFoldDB" id="A0AAV6FW04"/>
<dbReference type="InterPro" id="IPR054132">
    <property type="entry name" value="Consortin_N"/>
</dbReference>
<dbReference type="InterPro" id="IPR042318">
    <property type="entry name" value="Consortin"/>
</dbReference>
<evidence type="ECO:0000256" key="1">
    <source>
        <dbReference type="SAM" id="MobiDB-lite"/>
    </source>
</evidence>
<dbReference type="GO" id="GO:0042998">
    <property type="term" value="P:positive regulation of Golgi to plasma membrane protein transport"/>
    <property type="evidence" value="ECO:0007669"/>
    <property type="project" value="TreeGrafter"/>
</dbReference>
<evidence type="ECO:0000313" key="3">
    <source>
        <dbReference type="EMBL" id="KAG5265437.1"/>
    </source>
</evidence>
<organism evidence="3 4">
    <name type="scientific">Alosa alosa</name>
    <name type="common">allis shad</name>
    <dbReference type="NCBI Taxonomy" id="278164"/>
    <lineage>
        <taxon>Eukaryota</taxon>
        <taxon>Metazoa</taxon>
        <taxon>Chordata</taxon>
        <taxon>Craniata</taxon>
        <taxon>Vertebrata</taxon>
        <taxon>Euteleostomi</taxon>
        <taxon>Actinopterygii</taxon>
        <taxon>Neopterygii</taxon>
        <taxon>Teleostei</taxon>
        <taxon>Clupei</taxon>
        <taxon>Clupeiformes</taxon>
        <taxon>Clupeoidei</taxon>
        <taxon>Clupeidae</taxon>
        <taxon>Alosa</taxon>
    </lineage>
</organism>
<evidence type="ECO:0000313" key="4">
    <source>
        <dbReference type="Proteomes" id="UP000823561"/>
    </source>
</evidence>
<dbReference type="GO" id="GO:0005886">
    <property type="term" value="C:plasma membrane"/>
    <property type="evidence" value="ECO:0007669"/>
    <property type="project" value="TreeGrafter"/>
</dbReference>
<feature type="compositionally biased region" description="Low complexity" evidence="1">
    <location>
        <begin position="350"/>
        <end position="365"/>
    </location>
</feature>
<feature type="region of interest" description="Disordered" evidence="1">
    <location>
        <begin position="258"/>
        <end position="437"/>
    </location>
</feature>
<gene>
    <name evidence="3" type="ORF">AALO_G00242470</name>
</gene>